<evidence type="ECO:0000313" key="2">
    <source>
        <dbReference type="Proteomes" id="UP000318815"/>
    </source>
</evidence>
<dbReference type="AlphaFoldDB" id="A0A5C6LVQ1"/>
<reference evidence="1 2" key="1">
    <citation type="submission" date="2019-08" db="EMBL/GenBank/DDBJ databases">
        <title>Whole genome sequencing of chitin degrading bacteria Chitinophaga pinensis YS16.</title>
        <authorList>
            <person name="Singh R.P."/>
            <person name="Manchanda G."/>
            <person name="Maurya I.K."/>
            <person name="Joshi N.K."/>
            <person name="Srivastava A.K."/>
        </authorList>
    </citation>
    <scope>NUCLEOTIDE SEQUENCE [LARGE SCALE GENOMIC DNA]</scope>
    <source>
        <strain evidence="1 2">YS-16</strain>
    </source>
</reference>
<name>A0A5C6LVQ1_9BACT</name>
<gene>
    <name evidence="1" type="ORF">FEF09_06675</name>
</gene>
<evidence type="ECO:0000313" key="1">
    <source>
        <dbReference type="EMBL" id="TWW01351.1"/>
    </source>
</evidence>
<dbReference type="Proteomes" id="UP000318815">
    <property type="component" value="Unassembled WGS sequence"/>
</dbReference>
<proteinExistence type="predicted"/>
<sequence>MKIPLPAHNIPFDSSYQYIHVFVALCDNDNQGIVPVPKAIGNGQDPDKNLYWGCGNGVRTYFKNSKEWTLVKKYRMDNLRPERLIFRHVQAPYYLIADAYDGRYIKQCTIDFLNSCAGRVKDTIQLKEKILGTNGNARLLAYIGHDGLMDFDLQERFINADSIRRDAIILACISRDYFTPHLAPTLARPLVWTTGLMSPEAYTLHDALSSYIRNESAENVRNSAARAYSKYQKCSEKAAKGLLVTGWR</sequence>
<dbReference type="OrthoDB" id="1149281at2"/>
<accession>A0A5C6LVQ1</accession>
<organism evidence="1 2">
    <name type="scientific">Chitinophaga pinensis</name>
    <dbReference type="NCBI Taxonomy" id="79329"/>
    <lineage>
        <taxon>Bacteria</taxon>
        <taxon>Pseudomonadati</taxon>
        <taxon>Bacteroidota</taxon>
        <taxon>Chitinophagia</taxon>
        <taxon>Chitinophagales</taxon>
        <taxon>Chitinophagaceae</taxon>
        <taxon>Chitinophaga</taxon>
    </lineage>
</organism>
<protein>
    <submittedName>
        <fullName evidence="1">Uncharacterized protein</fullName>
    </submittedName>
</protein>
<comment type="caution">
    <text evidence="1">The sequence shown here is derived from an EMBL/GenBank/DDBJ whole genome shotgun (WGS) entry which is preliminary data.</text>
</comment>
<keyword evidence="2" id="KW-1185">Reference proteome</keyword>
<dbReference type="EMBL" id="VOHS01000005">
    <property type="protein sequence ID" value="TWW01351.1"/>
    <property type="molecule type" value="Genomic_DNA"/>
</dbReference>